<evidence type="ECO:0000313" key="2">
    <source>
        <dbReference type="Proteomes" id="UP000694395"/>
    </source>
</evidence>
<name>A0A8C7S309_ONCMY</name>
<dbReference type="Ensembl" id="ENSOMYT00000067190.2">
    <property type="protein sequence ID" value="ENSOMYP00000061701.2"/>
    <property type="gene ID" value="ENSOMYG00000028533.2"/>
</dbReference>
<sequence length="127" mass="14647">MRMPEEVDQEPGGPHTDNYMGFLDFMWVGESLDGLQYYGKTESCEEHCVDQSPHHLSPDPSEGVFICRLCFLSEAHGHQSHKQRYDIRYDPTDDNLHDKKAKIEFGWTIYTTISRGRSPSLLCSHVE</sequence>
<accession>A0A8C7S309</accession>
<keyword evidence="2" id="KW-1185">Reference proteome</keyword>
<reference evidence="1" key="2">
    <citation type="submission" date="2025-08" db="UniProtKB">
        <authorList>
            <consortium name="Ensembl"/>
        </authorList>
    </citation>
    <scope>IDENTIFICATION</scope>
</reference>
<protein>
    <submittedName>
        <fullName evidence="1">Uncharacterized protein</fullName>
    </submittedName>
</protein>
<evidence type="ECO:0000313" key="1">
    <source>
        <dbReference type="Ensembl" id="ENSOMYP00000061701.2"/>
    </source>
</evidence>
<reference evidence="1" key="3">
    <citation type="submission" date="2025-09" db="UniProtKB">
        <authorList>
            <consortium name="Ensembl"/>
        </authorList>
    </citation>
    <scope>IDENTIFICATION</scope>
</reference>
<reference evidence="1" key="1">
    <citation type="submission" date="2020-07" db="EMBL/GenBank/DDBJ databases">
        <title>A long reads based de novo assembly of the rainbow trout Arlee double haploid line genome.</title>
        <authorList>
            <person name="Gao G."/>
            <person name="Palti Y."/>
        </authorList>
    </citation>
    <scope>NUCLEOTIDE SEQUENCE [LARGE SCALE GENOMIC DNA]</scope>
</reference>
<proteinExistence type="predicted"/>
<dbReference type="Proteomes" id="UP000694395">
    <property type="component" value="Chromosome 8"/>
</dbReference>
<dbReference type="AlphaFoldDB" id="A0A8C7S309"/>
<dbReference type="GeneTree" id="ENSGT01110000267483"/>
<organism evidence="1 2">
    <name type="scientific">Oncorhynchus mykiss</name>
    <name type="common">Rainbow trout</name>
    <name type="synonym">Salmo gairdneri</name>
    <dbReference type="NCBI Taxonomy" id="8022"/>
    <lineage>
        <taxon>Eukaryota</taxon>
        <taxon>Metazoa</taxon>
        <taxon>Chordata</taxon>
        <taxon>Craniata</taxon>
        <taxon>Vertebrata</taxon>
        <taxon>Euteleostomi</taxon>
        <taxon>Actinopterygii</taxon>
        <taxon>Neopterygii</taxon>
        <taxon>Teleostei</taxon>
        <taxon>Protacanthopterygii</taxon>
        <taxon>Salmoniformes</taxon>
        <taxon>Salmonidae</taxon>
        <taxon>Salmoninae</taxon>
        <taxon>Oncorhynchus</taxon>
    </lineage>
</organism>